<reference evidence="23" key="1">
    <citation type="submission" date="2018-06" db="EMBL/GenBank/DDBJ databases">
        <authorList>
            <person name="Zhirakovskaya E."/>
        </authorList>
    </citation>
    <scope>NUCLEOTIDE SEQUENCE</scope>
</reference>
<dbReference type="InterPro" id="IPR029056">
    <property type="entry name" value="Ribokinase-like"/>
</dbReference>
<evidence type="ECO:0000256" key="5">
    <source>
        <dbReference type="ARBA" id="ARBA00009524"/>
    </source>
</evidence>
<dbReference type="EMBL" id="UOEA01000060">
    <property type="protein sequence ID" value="VAV84117.1"/>
    <property type="molecule type" value="Genomic_DNA"/>
</dbReference>
<evidence type="ECO:0000256" key="10">
    <source>
        <dbReference type="ARBA" id="ARBA00022840"/>
    </source>
</evidence>
<keyword evidence="14 23" id="KW-0413">Isomerase</keyword>
<dbReference type="PROSITE" id="PS01050">
    <property type="entry name" value="YJEF_C_2"/>
    <property type="match status" value="1"/>
</dbReference>
<evidence type="ECO:0000256" key="17">
    <source>
        <dbReference type="ARBA" id="ARBA00025153"/>
    </source>
</evidence>
<evidence type="ECO:0000256" key="6">
    <source>
        <dbReference type="ARBA" id="ARBA00012228"/>
    </source>
</evidence>
<evidence type="ECO:0000256" key="14">
    <source>
        <dbReference type="ARBA" id="ARBA00023235"/>
    </source>
</evidence>
<dbReference type="InterPro" id="IPR036652">
    <property type="entry name" value="YjeF_N_dom_sf"/>
</dbReference>
<dbReference type="PROSITE" id="PS51383">
    <property type="entry name" value="YJEF_C_3"/>
    <property type="match status" value="1"/>
</dbReference>
<evidence type="ECO:0000256" key="8">
    <source>
        <dbReference type="ARBA" id="ARBA00022723"/>
    </source>
</evidence>
<evidence type="ECO:0000256" key="7">
    <source>
        <dbReference type="ARBA" id="ARBA00013129"/>
    </source>
</evidence>
<evidence type="ECO:0000313" key="23">
    <source>
        <dbReference type="EMBL" id="VAV84117.1"/>
    </source>
</evidence>
<dbReference type="Pfam" id="PF03853">
    <property type="entry name" value="YjeF_N"/>
    <property type="match status" value="1"/>
</dbReference>
<comment type="function">
    <text evidence="17">Bifunctional enzyme that catalyzes the epimerization of the S- and R-forms of NAD(P)HX and the dehydration of the S-form of NAD(P)HX at the expense of ADP, which is converted to AMP. This allows the repair of both epimers of NAD(P)HX, a damaged form of NAD(P)H that is a result of enzymatic or heat-dependent hydration.</text>
</comment>
<evidence type="ECO:0000256" key="20">
    <source>
        <dbReference type="ARBA" id="ARBA00049209"/>
    </source>
</evidence>
<evidence type="ECO:0000256" key="4">
    <source>
        <dbReference type="ARBA" id="ARBA00006001"/>
    </source>
</evidence>
<evidence type="ECO:0000256" key="15">
    <source>
        <dbReference type="ARBA" id="ARBA00023239"/>
    </source>
</evidence>
<comment type="catalytic activity">
    <reaction evidence="20">
        <text>(6S)-NADPHX + ADP = AMP + phosphate + NADPH + H(+)</text>
        <dbReference type="Rhea" id="RHEA:32235"/>
        <dbReference type="ChEBI" id="CHEBI:15378"/>
        <dbReference type="ChEBI" id="CHEBI:43474"/>
        <dbReference type="ChEBI" id="CHEBI:57783"/>
        <dbReference type="ChEBI" id="CHEBI:64076"/>
        <dbReference type="ChEBI" id="CHEBI:456215"/>
        <dbReference type="ChEBI" id="CHEBI:456216"/>
        <dbReference type="EC" id="4.2.1.136"/>
    </reaction>
</comment>
<accession>A0A3B0QX41</accession>
<evidence type="ECO:0000256" key="3">
    <source>
        <dbReference type="ARBA" id="ARBA00001958"/>
    </source>
</evidence>
<keyword evidence="15 23" id="KW-0456">Lyase</keyword>
<keyword evidence="10" id="KW-0067">ATP-binding</keyword>
<dbReference type="CDD" id="cd01171">
    <property type="entry name" value="YXKO-related"/>
    <property type="match status" value="1"/>
</dbReference>
<dbReference type="PANTHER" id="PTHR12592">
    <property type="entry name" value="ATP-DEPENDENT (S)-NAD(P)H-HYDRATE DEHYDRATASE FAMILY MEMBER"/>
    <property type="match status" value="1"/>
</dbReference>
<evidence type="ECO:0000256" key="12">
    <source>
        <dbReference type="ARBA" id="ARBA00022958"/>
    </source>
</evidence>
<dbReference type="PROSITE" id="PS51385">
    <property type="entry name" value="YJEF_N"/>
    <property type="match status" value="1"/>
</dbReference>
<comment type="catalytic activity">
    <reaction evidence="19">
        <text>(6S)-NADHX + ADP = AMP + phosphate + NADH + H(+)</text>
        <dbReference type="Rhea" id="RHEA:32223"/>
        <dbReference type="ChEBI" id="CHEBI:15378"/>
        <dbReference type="ChEBI" id="CHEBI:43474"/>
        <dbReference type="ChEBI" id="CHEBI:57945"/>
        <dbReference type="ChEBI" id="CHEBI:64074"/>
        <dbReference type="ChEBI" id="CHEBI:456215"/>
        <dbReference type="ChEBI" id="CHEBI:456216"/>
        <dbReference type="EC" id="4.2.1.136"/>
    </reaction>
</comment>
<protein>
    <recommendedName>
        <fullName evidence="18">Nicotinamide nucleotide repair protein</fullName>
        <ecNumber evidence="7">4.2.1.136</ecNumber>
        <ecNumber evidence="6">5.1.99.6</ecNumber>
    </recommendedName>
</protein>
<evidence type="ECO:0000259" key="21">
    <source>
        <dbReference type="PROSITE" id="PS51383"/>
    </source>
</evidence>
<comment type="catalytic activity">
    <reaction evidence="1">
        <text>(6R)-NADHX = (6S)-NADHX</text>
        <dbReference type="Rhea" id="RHEA:32215"/>
        <dbReference type="ChEBI" id="CHEBI:64074"/>
        <dbReference type="ChEBI" id="CHEBI:64075"/>
        <dbReference type="EC" id="5.1.99.6"/>
    </reaction>
</comment>
<gene>
    <name evidence="23" type="ORF">MNBD_DELTA01-746</name>
</gene>
<evidence type="ECO:0000256" key="2">
    <source>
        <dbReference type="ARBA" id="ARBA00000909"/>
    </source>
</evidence>
<keyword evidence="8" id="KW-0479">Metal-binding</keyword>
<dbReference type="InterPro" id="IPR030677">
    <property type="entry name" value="Nnr"/>
</dbReference>
<evidence type="ECO:0000256" key="18">
    <source>
        <dbReference type="ARBA" id="ARBA00032624"/>
    </source>
</evidence>
<dbReference type="PANTHER" id="PTHR12592:SF0">
    <property type="entry name" value="ATP-DEPENDENT (S)-NAD(P)H-HYDRATE DEHYDRATASE"/>
    <property type="match status" value="1"/>
</dbReference>
<proteinExistence type="inferred from homology"/>
<evidence type="ECO:0000259" key="22">
    <source>
        <dbReference type="PROSITE" id="PS51385"/>
    </source>
</evidence>
<dbReference type="NCBIfam" id="TIGR00196">
    <property type="entry name" value="yjeF_cterm"/>
    <property type="match status" value="1"/>
</dbReference>
<keyword evidence="16" id="KW-0511">Multifunctional enzyme</keyword>
<dbReference type="PIRSF" id="PIRSF017184">
    <property type="entry name" value="Nnr"/>
    <property type="match status" value="1"/>
</dbReference>
<comment type="similarity">
    <text evidence="5">In the C-terminal section; belongs to the NnrD/CARKD family.</text>
</comment>
<dbReference type="GO" id="GO:0005524">
    <property type="term" value="F:ATP binding"/>
    <property type="evidence" value="ECO:0007669"/>
    <property type="project" value="UniProtKB-KW"/>
</dbReference>
<dbReference type="AlphaFoldDB" id="A0A3B0QX41"/>
<comment type="similarity">
    <text evidence="4">In the N-terminal section; belongs to the NnrE/AIBP family.</text>
</comment>
<dbReference type="InterPro" id="IPR000631">
    <property type="entry name" value="CARKD"/>
</dbReference>
<keyword evidence="9" id="KW-0547">Nucleotide-binding</keyword>
<dbReference type="GO" id="GO:0110051">
    <property type="term" value="P:metabolite repair"/>
    <property type="evidence" value="ECO:0007669"/>
    <property type="project" value="TreeGrafter"/>
</dbReference>
<feature type="domain" description="YjeF N-terminal" evidence="22">
    <location>
        <begin position="8"/>
        <end position="224"/>
    </location>
</feature>
<dbReference type="InterPro" id="IPR004443">
    <property type="entry name" value="YjeF_N_dom"/>
</dbReference>
<evidence type="ECO:0000256" key="19">
    <source>
        <dbReference type="ARBA" id="ARBA00048238"/>
    </source>
</evidence>
<dbReference type="EC" id="4.2.1.136" evidence="7"/>
<evidence type="ECO:0000256" key="1">
    <source>
        <dbReference type="ARBA" id="ARBA00000013"/>
    </source>
</evidence>
<organism evidence="23">
    <name type="scientific">hydrothermal vent metagenome</name>
    <dbReference type="NCBI Taxonomy" id="652676"/>
    <lineage>
        <taxon>unclassified sequences</taxon>
        <taxon>metagenomes</taxon>
        <taxon>ecological metagenomes</taxon>
    </lineage>
</organism>
<keyword evidence="12" id="KW-0630">Potassium</keyword>
<dbReference type="SUPFAM" id="SSF53613">
    <property type="entry name" value="Ribokinase-like"/>
    <property type="match status" value="1"/>
</dbReference>
<dbReference type="GO" id="GO:0052855">
    <property type="term" value="F:ADP-dependent NAD(P)H-hydrate dehydratase activity"/>
    <property type="evidence" value="ECO:0007669"/>
    <property type="project" value="UniProtKB-EC"/>
</dbReference>
<dbReference type="HAMAP" id="MF_01965">
    <property type="entry name" value="NADHX_dehydratase"/>
    <property type="match status" value="1"/>
</dbReference>
<dbReference type="Pfam" id="PF01256">
    <property type="entry name" value="Carb_kinase"/>
    <property type="match status" value="1"/>
</dbReference>
<keyword evidence="13" id="KW-0520">NAD</keyword>
<dbReference type="HAMAP" id="MF_01966">
    <property type="entry name" value="NADHX_epimerase"/>
    <property type="match status" value="1"/>
</dbReference>
<evidence type="ECO:0000256" key="11">
    <source>
        <dbReference type="ARBA" id="ARBA00022857"/>
    </source>
</evidence>
<dbReference type="SUPFAM" id="SSF64153">
    <property type="entry name" value="YjeF N-terminal domain-like"/>
    <property type="match status" value="1"/>
</dbReference>
<keyword evidence="11" id="KW-0521">NADP</keyword>
<evidence type="ECO:0000256" key="16">
    <source>
        <dbReference type="ARBA" id="ARBA00023268"/>
    </source>
</evidence>
<comment type="cofactor">
    <cofactor evidence="3">
        <name>K(+)</name>
        <dbReference type="ChEBI" id="CHEBI:29103"/>
    </cofactor>
</comment>
<name>A0A3B0QX41_9ZZZZ</name>
<sequence>MLVDAKTMRALDRKTIKDYGIKGLVLMENAGRGLAEAVAELLDDELEASGRARVSIICGKGNNGGDGFVAARHLRNGGYEVEVFTVAPVASLKGDAGTNARIWEKMGGSCFKVSSTKEIEGSISRLRHSAVVVDALFGTGLKSELKGISRALVEVINSLSAVVVSVDIPSGLDATTGKVMGDAVMADLTVTMAYPKLGFFLYPGKDYTGEIDLVDIGMPPEVAADVNIDNYLIDDVLVSELLSAILWRTEDTHKGNYGHLLIAGGSTGKSGAVAMAATSAMRVGAGLVSVAVPKALHNIMEIKTTEVMTIPLSEESTLTGHGSVMNGASVGELAGELEGKSALVLGPGLGKVRAGFVDALKGLLAYCAQEGIAALIDADALNALEGRLSILKHASDNGAEIVITPHPGEAATLLGKDATGIQEDRLRSAEQLRKKTGAVVVLKGASTIVATEEGSFINPTGNPGMASAGMGDVLAGIIGGLMAQGMAVVDASVVGVYLHGMAGDIAAERTGEAGLVATDLIEEAAFLIKSFAESCMEDEL</sequence>
<comment type="catalytic activity">
    <reaction evidence="2">
        <text>(6R)-NADPHX = (6S)-NADPHX</text>
        <dbReference type="Rhea" id="RHEA:32227"/>
        <dbReference type="ChEBI" id="CHEBI:64076"/>
        <dbReference type="ChEBI" id="CHEBI:64077"/>
        <dbReference type="EC" id="5.1.99.6"/>
    </reaction>
</comment>
<dbReference type="NCBIfam" id="TIGR00197">
    <property type="entry name" value="yjeF_nterm"/>
    <property type="match status" value="1"/>
</dbReference>
<dbReference type="GO" id="GO:0046872">
    <property type="term" value="F:metal ion binding"/>
    <property type="evidence" value="ECO:0007669"/>
    <property type="project" value="UniProtKB-KW"/>
</dbReference>
<evidence type="ECO:0000256" key="9">
    <source>
        <dbReference type="ARBA" id="ARBA00022741"/>
    </source>
</evidence>
<dbReference type="Gene3D" id="3.40.1190.20">
    <property type="match status" value="1"/>
</dbReference>
<dbReference type="InterPro" id="IPR017953">
    <property type="entry name" value="Carbohydrate_kinase_pred_CS"/>
</dbReference>
<feature type="domain" description="YjeF C-terminal" evidence="21">
    <location>
        <begin position="237"/>
        <end position="531"/>
    </location>
</feature>
<dbReference type="EC" id="5.1.99.6" evidence="6"/>
<dbReference type="Gene3D" id="3.40.50.10260">
    <property type="entry name" value="YjeF N-terminal domain"/>
    <property type="match status" value="1"/>
</dbReference>
<evidence type="ECO:0000256" key="13">
    <source>
        <dbReference type="ARBA" id="ARBA00023027"/>
    </source>
</evidence>
<dbReference type="GO" id="GO:0052856">
    <property type="term" value="F:NAD(P)HX epimerase activity"/>
    <property type="evidence" value="ECO:0007669"/>
    <property type="project" value="UniProtKB-EC"/>
</dbReference>